<accession>A0ABZ0IYZ2</accession>
<dbReference type="PROSITE" id="PS00196">
    <property type="entry name" value="COPPER_BLUE"/>
    <property type="match status" value="1"/>
</dbReference>
<feature type="chain" id="PRO_5046763135" evidence="7">
    <location>
        <begin position="25"/>
        <end position="656"/>
    </location>
</feature>
<dbReference type="SUPFAM" id="SSF49503">
    <property type="entry name" value="Cupredoxins"/>
    <property type="match status" value="1"/>
</dbReference>
<evidence type="ECO:0000256" key="3">
    <source>
        <dbReference type="ARBA" id="ARBA00022729"/>
    </source>
</evidence>
<dbReference type="Gene3D" id="2.60.40.1220">
    <property type="match status" value="1"/>
</dbReference>
<protein>
    <submittedName>
        <fullName evidence="9">Plastocyanin/azurin family copper-binding protein</fullName>
    </submittedName>
</protein>
<keyword evidence="2" id="KW-0479">Metal-binding</keyword>
<sequence length="656" mass="72430">MKFKNTTSHILLILFIGLSASVQAQTDIQKKEAAHFSISKVPIPSDIVLEVGGLAFDDNGKLGVSTRRGDIWLIENPSGSTPIFKKYATGLHEPLGLAFRDGIFYTAQRGELTRLSDLNKDGKADRYETIYSWPLAANYHEYSYGPLILPNGDMIVTLNLGWVGRGASLSKWHGWMVKITPDGKMTPIAVGMRSPAGFNVNAEGDIFYAENQGDWVGSGRMTHIESGDFVGHPEGLKWSGEKGSPISLKMEDIVDTLGYTLHEYAQIVPEMKAPSVWFPHTLMGISTSDILLIDNDNFGPFKNQFLVGDQGHSKIMRVYQEKVNGQYQGVCFPFREGFSSGILRMQWSPKRDVIYVGMTSRGWSSTGQDNFGLEKLQYTGKLPFEMKTIRALEDGFSIEFTEKVDLATASNPSNYSVQDFTYLYHHNYGSPVTDLQKRNITSVEVSSDQLRVKLVIDQVRDGYIYEVKPAGVKNSKGQTLLHNTGYYTMNNVPGRVRGSGESADHSDHKASAAGTTNVTSSKRVVEMPASWTNGPDQTVTLEPVPGLKFDQSEITVKAGSKIKMEFNNPDDMLHNMVIVKPGAADKIAQLAIDLGLEGQSKAYIPEAEEVLYHTKLIGPGEKDVIYFEAPTAPGRYTYVCTFPGHAASMRGTLIVE</sequence>
<keyword evidence="3 7" id="KW-0732">Signal</keyword>
<dbReference type="RefSeq" id="WP_317492204.1">
    <property type="nucleotide sequence ID" value="NZ_CP136051.1"/>
</dbReference>
<name>A0ABZ0IYZ2_9BACT</name>
<evidence type="ECO:0000256" key="2">
    <source>
        <dbReference type="ARBA" id="ARBA00022723"/>
    </source>
</evidence>
<dbReference type="InterPro" id="IPR014755">
    <property type="entry name" value="Cu-Rt/internalin_Ig-like"/>
</dbReference>
<dbReference type="Pfam" id="PF00127">
    <property type="entry name" value="Copper-bind"/>
    <property type="match status" value="1"/>
</dbReference>
<keyword evidence="10" id="KW-1185">Reference proteome</keyword>
<evidence type="ECO:0000256" key="4">
    <source>
        <dbReference type="ARBA" id="ARBA00022982"/>
    </source>
</evidence>
<dbReference type="Gene3D" id="2.60.40.420">
    <property type="entry name" value="Cupredoxins - blue copper proteins"/>
    <property type="match status" value="1"/>
</dbReference>
<dbReference type="CDD" id="cd04233">
    <property type="entry name" value="Auracyanin"/>
    <property type="match status" value="1"/>
</dbReference>
<dbReference type="SUPFAM" id="SSF63829">
    <property type="entry name" value="Calcium-dependent phosphotriesterase"/>
    <property type="match status" value="1"/>
</dbReference>
<keyword evidence="4" id="KW-0249">Electron transport</keyword>
<evidence type="ECO:0000259" key="8">
    <source>
        <dbReference type="Pfam" id="PF00127"/>
    </source>
</evidence>
<evidence type="ECO:0000256" key="1">
    <source>
        <dbReference type="ARBA" id="ARBA00022448"/>
    </source>
</evidence>
<feature type="signal peptide" evidence="7">
    <location>
        <begin position="1"/>
        <end position="24"/>
    </location>
</feature>
<organism evidence="9 10">
    <name type="scientific">Imperialibacter roseus</name>
    <dbReference type="NCBI Taxonomy" id="1324217"/>
    <lineage>
        <taxon>Bacteria</taxon>
        <taxon>Pseudomonadati</taxon>
        <taxon>Bacteroidota</taxon>
        <taxon>Cytophagia</taxon>
        <taxon>Cytophagales</taxon>
        <taxon>Flammeovirgaceae</taxon>
        <taxon>Imperialibacter</taxon>
    </lineage>
</organism>
<gene>
    <name evidence="9" type="ORF">RT717_13165</name>
</gene>
<feature type="domain" description="Blue (type 1) copper" evidence="8">
    <location>
        <begin position="547"/>
        <end position="656"/>
    </location>
</feature>
<reference evidence="9 10" key="1">
    <citation type="journal article" date="2023" name="Microbiol. Resour. Announc.">
        <title>Complete Genome Sequence of Imperialibacter roseus strain P4T.</title>
        <authorList>
            <person name="Tizabi D.R."/>
            <person name="Bachvaroff T."/>
            <person name="Hill R.T."/>
        </authorList>
    </citation>
    <scope>NUCLEOTIDE SEQUENCE [LARGE SCALE GENOMIC DNA]</scope>
    <source>
        <strain evidence="9 10">P4T</strain>
    </source>
</reference>
<dbReference type="InterPro" id="IPR011042">
    <property type="entry name" value="6-blade_b-propeller_TolB-like"/>
</dbReference>
<dbReference type="InterPro" id="IPR028871">
    <property type="entry name" value="BlueCu_1_BS"/>
</dbReference>
<dbReference type="EMBL" id="CP136051">
    <property type="protein sequence ID" value="WOK09590.1"/>
    <property type="molecule type" value="Genomic_DNA"/>
</dbReference>
<evidence type="ECO:0000256" key="6">
    <source>
        <dbReference type="SAM" id="MobiDB-lite"/>
    </source>
</evidence>
<dbReference type="Proteomes" id="UP001302349">
    <property type="component" value="Chromosome"/>
</dbReference>
<dbReference type="PANTHER" id="PTHR33546:SF1">
    <property type="entry name" value="LARGE, MULTIFUNCTIONAL SECRETED PROTEIN"/>
    <property type="match status" value="1"/>
</dbReference>
<keyword evidence="1" id="KW-0813">Transport</keyword>
<proteinExistence type="predicted"/>
<evidence type="ECO:0000256" key="7">
    <source>
        <dbReference type="SAM" id="SignalP"/>
    </source>
</evidence>
<evidence type="ECO:0000313" key="9">
    <source>
        <dbReference type="EMBL" id="WOK09590.1"/>
    </source>
</evidence>
<dbReference type="PANTHER" id="PTHR33546">
    <property type="entry name" value="LARGE, MULTIFUNCTIONAL SECRETED PROTEIN-RELATED"/>
    <property type="match status" value="1"/>
</dbReference>
<evidence type="ECO:0000313" key="10">
    <source>
        <dbReference type="Proteomes" id="UP001302349"/>
    </source>
</evidence>
<evidence type="ECO:0000256" key="5">
    <source>
        <dbReference type="ARBA" id="ARBA00023008"/>
    </source>
</evidence>
<dbReference type="InterPro" id="IPR000923">
    <property type="entry name" value="BlueCu_1"/>
</dbReference>
<dbReference type="InterPro" id="IPR008972">
    <property type="entry name" value="Cupredoxin"/>
</dbReference>
<feature type="region of interest" description="Disordered" evidence="6">
    <location>
        <begin position="495"/>
        <end position="519"/>
    </location>
</feature>
<dbReference type="Gene3D" id="2.120.10.30">
    <property type="entry name" value="TolB, C-terminal domain"/>
    <property type="match status" value="1"/>
</dbReference>
<keyword evidence="5" id="KW-0186">Copper</keyword>